<comment type="caution">
    <text evidence="2">The sequence shown here is derived from an EMBL/GenBank/DDBJ whole genome shotgun (WGS) entry which is preliminary data.</text>
</comment>
<accession>A0ABD0LI59</accession>
<dbReference type="AlphaFoldDB" id="A0ABD0LI59"/>
<sequence>MSNQAIESKRPKTTAEAANVLISSDVMTSLMFVYPAVTNPAAAVAAACRSLPPTCSSRNTGESLPSDPLPVSSLQPAQGAHSAQVYQLWLLLLDSSLSFTLSRALHARGSSLLPHGFVDEAHLVIHNQQRACSPGRGSRASISTQVNSRARRLLLLTWPPADGTNSGAPS</sequence>
<organism evidence="2 3">
    <name type="scientific">Batillaria attramentaria</name>
    <dbReference type="NCBI Taxonomy" id="370345"/>
    <lineage>
        <taxon>Eukaryota</taxon>
        <taxon>Metazoa</taxon>
        <taxon>Spiralia</taxon>
        <taxon>Lophotrochozoa</taxon>
        <taxon>Mollusca</taxon>
        <taxon>Gastropoda</taxon>
        <taxon>Caenogastropoda</taxon>
        <taxon>Sorbeoconcha</taxon>
        <taxon>Cerithioidea</taxon>
        <taxon>Batillariidae</taxon>
        <taxon>Batillaria</taxon>
    </lineage>
</organism>
<protein>
    <submittedName>
        <fullName evidence="2">Uncharacterized protein</fullName>
    </submittedName>
</protein>
<gene>
    <name evidence="2" type="ORF">BaRGS_00010008</name>
</gene>
<keyword evidence="3" id="KW-1185">Reference proteome</keyword>
<reference evidence="2 3" key="1">
    <citation type="journal article" date="2023" name="Sci. Data">
        <title>Genome assembly of the Korean intertidal mud-creeper Batillaria attramentaria.</title>
        <authorList>
            <person name="Patra A.K."/>
            <person name="Ho P.T."/>
            <person name="Jun S."/>
            <person name="Lee S.J."/>
            <person name="Kim Y."/>
            <person name="Won Y.J."/>
        </authorList>
    </citation>
    <scope>NUCLEOTIDE SEQUENCE [LARGE SCALE GENOMIC DNA]</scope>
    <source>
        <strain evidence="2">Wonlab-2016</strain>
    </source>
</reference>
<feature type="region of interest" description="Disordered" evidence="1">
    <location>
        <begin position="55"/>
        <end position="75"/>
    </location>
</feature>
<evidence type="ECO:0000313" key="3">
    <source>
        <dbReference type="Proteomes" id="UP001519460"/>
    </source>
</evidence>
<evidence type="ECO:0000256" key="1">
    <source>
        <dbReference type="SAM" id="MobiDB-lite"/>
    </source>
</evidence>
<name>A0ABD0LI59_9CAEN</name>
<proteinExistence type="predicted"/>
<dbReference type="EMBL" id="JACVVK020000048">
    <property type="protein sequence ID" value="KAK7498916.1"/>
    <property type="molecule type" value="Genomic_DNA"/>
</dbReference>
<evidence type="ECO:0000313" key="2">
    <source>
        <dbReference type="EMBL" id="KAK7498916.1"/>
    </source>
</evidence>
<dbReference type="Proteomes" id="UP001519460">
    <property type="component" value="Unassembled WGS sequence"/>
</dbReference>
<feature type="compositionally biased region" description="Low complexity" evidence="1">
    <location>
        <begin position="63"/>
        <end position="75"/>
    </location>
</feature>